<dbReference type="Pfam" id="PF07690">
    <property type="entry name" value="MFS_1"/>
    <property type="match status" value="1"/>
</dbReference>
<dbReference type="InterPro" id="IPR020846">
    <property type="entry name" value="MFS_dom"/>
</dbReference>
<evidence type="ECO:0000313" key="4">
    <source>
        <dbReference type="EnsemblMetazoa" id="CJA04838a.1"/>
    </source>
</evidence>
<feature type="transmembrane region" description="Helical" evidence="2">
    <location>
        <begin position="344"/>
        <end position="363"/>
    </location>
</feature>
<feature type="transmembrane region" description="Helical" evidence="2">
    <location>
        <begin position="123"/>
        <end position="143"/>
    </location>
</feature>
<feature type="transmembrane region" description="Helical" evidence="2">
    <location>
        <begin position="469"/>
        <end position="491"/>
    </location>
</feature>
<keyword evidence="2" id="KW-1133">Transmembrane helix</keyword>
<evidence type="ECO:0000256" key="1">
    <source>
        <dbReference type="ARBA" id="ARBA00004141"/>
    </source>
</evidence>
<proteinExistence type="predicted"/>
<feature type="transmembrane region" description="Helical" evidence="2">
    <location>
        <begin position="57"/>
        <end position="77"/>
    </location>
</feature>
<dbReference type="GO" id="GO:0016020">
    <property type="term" value="C:membrane"/>
    <property type="evidence" value="ECO:0007669"/>
    <property type="project" value="UniProtKB-SubCell"/>
</dbReference>
<keyword evidence="2" id="KW-0472">Membrane</keyword>
<name>A0A8R1DKS7_CAEJA</name>
<feature type="transmembrane region" description="Helical" evidence="2">
    <location>
        <begin position="304"/>
        <end position="324"/>
    </location>
</feature>
<dbReference type="InterPro" id="IPR036259">
    <property type="entry name" value="MFS_trans_sf"/>
</dbReference>
<dbReference type="PANTHER" id="PTHR45757">
    <property type="entry name" value="PROTEIN CBG23364-RELATED"/>
    <property type="match status" value="1"/>
</dbReference>
<dbReference type="EnsemblMetazoa" id="CJA04838a.1">
    <property type="protein sequence ID" value="CJA04838a.1"/>
    <property type="gene ID" value="WBGene00124042"/>
</dbReference>
<dbReference type="Gene3D" id="1.20.1250.20">
    <property type="entry name" value="MFS general substrate transporter like domains"/>
    <property type="match status" value="2"/>
</dbReference>
<reference evidence="5" key="1">
    <citation type="submission" date="2010-08" db="EMBL/GenBank/DDBJ databases">
        <authorList>
            <consortium name="Caenorhabditis japonica Sequencing Consortium"/>
            <person name="Wilson R.K."/>
        </authorList>
    </citation>
    <scope>NUCLEOTIDE SEQUENCE [LARGE SCALE GENOMIC DNA]</scope>
    <source>
        <strain evidence="5">DF5081</strain>
    </source>
</reference>
<feature type="transmembrane region" description="Helical" evidence="2">
    <location>
        <begin position="375"/>
        <end position="397"/>
    </location>
</feature>
<dbReference type="PANTHER" id="PTHR45757:SF25">
    <property type="entry name" value="MFS DOMAIN-CONTAINING PROTEIN"/>
    <property type="match status" value="1"/>
</dbReference>
<evidence type="ECO:0000259" key="3">
    <source>
        <dbReference type="PROSITE" id="PS50850"/>
    </source>
</evidence>
<dbReference type="SUPFAM" id="SSF103473">
    <property type="entry name" value="MFS general substrate transporter"/>
    <property type="match status" value="1"/>
</dbReference>
<dbReference type="Proteomes" id="UP000005237">
    <property type="component" value="Unassembled WGS sequence"/>
</dbReference>
<organism evidence="4 5">
    <name type="scientific">Caenorhabditis japonica</name>
    <dbReference type="NCBI Taxonomy" id="281687"/>
    <lineage>
        <taxon>Eukaryota</taxon>
        <taxon>Metazoa</taxon>
        <taxon>Ecdysozoa</taxon>
        <taxon>Nematoda</taxon>
        <taxon>Chromadorea</taxon>
        <taxon>Rhabditida</taxon>
        <taxon>Rhabditina</taxon>
        <taxon>Rhabditomorpha</taxon>
        <taxon>Rhabditoidea</taxon>
        <taxon>Rhabditidae</taxon>
        <taxon>Peloderinae</taxon>
        <taxon>Caenorhabditis</taxon>
    </lineage>
</organism>
<keyword evidence="2" id="KW-0812">Transmembrane</keyword>
<comment type="subcellular location">
    <subcellularLocation>
        <location evidence="1">Membrane</location>
        <topology evidence="1">Multi-pass membrane protein</topology>
    </subcellularLocation>
</comment>
<keyword evidence="5" id="KW-1185">Reference proteome</keyword>
<accession>A0A8R1DKS7</accession>
<sequence>MRTRKKVKMMYPFWVHTTKMLKSSKSISVEDLHSISEFSDEHCHQKTPKKAPGRTRWYICAIVTGLLTLLQANVHVYNFTVLCMQEEQALLTKAQENGSANSNTNSTNLAENFFNYDKLEQDLLFSAAYIAPLPSTVILYFLTNRSGVKTTLMICAVISFLSTFLTPAATHYGFWFLWTARFFQGLPAAILSIVVSIVTSHWSTLPENGVYVSILAAHYQIAPLLTMPLSALMCSVGGWSSVYYTQGAITAIFIVLFAIFYTDKPSDNKFVGRAELKAIESGKSLEEKHVEKSKTPWVAIHKDTSVWAIWLTSVGGTIGFSIFLQYGPTYLNKVLHYNLSTTGWTAAIPYIFSCVARIAAQPLSANCSFLGERLAAIVSTTISQGTMAICFLVLMLIPQDWSSVGQLCYSLVIVANGLNGVGITRSAQLVCKQHLSFVYTARSFYNFTVGLLLPILVSFVAPNDTHREWTTLFLIIFCIVFVSNLIFIIFARAEAAPWTVGTAEIDDRSENDMEEQKGQKIVEKF</sequence>
<feature type="transmembrane region" description="Helical" evidence="2">
    <location>
        <begin position="243"/>
        <end position="261"/>
    </location>
</feature>
<dbReference type="PROSITE" id="PS50850">
    <property type="entry name" value="MFS"/>
    <property type="match status" value="1"/>
</dbReference>
<evidence type="ECO:0000256" key="2">
    <source>
        <dbReference type="SAM" id="Phobius"/>
    </source>
</evidence>
<feature type="transmembrane region" description="Helical" evidence="2">
    <location>
        <begin position="444"/>
        <end position="463"/>
    </location>
</feature>
<feature type="transmembrane region" description="Helical" evidence="2">
    <location>
        <begin position="210"/>
        <end position="231"/>
    </location>
</feature>
<feature type="transmembrane region" description="Helical" evidence="2">
    <location>
        <begin position="403"/>
        <end position="423"/>
    </location>
</feature>
<dbReference type="InterPro" id="IPR011701">
    <property type="entry name" value="MFS"/>
</dbReference>
<dbReference type="GO" id="GO:0022857">
    <property type="term" value="F:transmembrane transporter activity"/>
    <property type="evidence" value="ECO:0007669"/>
    <property type="project" value="InterPro"/>
</dbReference>
<feature type="transmembrane region" description="Helical" evidence="2">
    <location>
        <begin position="150"/>
        <end position="169"/>
    </location>
</feature>
<reference evidence="4" key="2">
    <citation type="submission" date="2022-06" db="UniProtKB">
        <authorList>
            <consortium name="EnsemblMetazoa"/>
        </authorList>
    </citation>
    <scope>IDENTIFICATION</scope>
    <source>
        <strain evidence="4">DF5081</strain>
    </source>
</reference>
<feature type="transmembrane region" description="Helical" evidence="2">
    <location>
        <begin position="175"/>
        <end position="198"/>
    </location>
</feature>
<protein>
    <submittedName>
        <fullName evidence="4">MFS domain-containing protein</fullName>
    </submittedName>
</protein>
<feature type="domain" description="Major facilitator superfamily (MFS) profile" evidence="3">
    <location>
        <begin position="64"/>
        <end position="496"/>
    </location>
</feature>
<evidence type="ECO:0000313" key="5">
    <source>
        <dbReference type="Proteomes" id="UP000005237"/>
    </source>
</evidence>
<dbReference type="AlphaFoldDB" id="A0A8R1DKS7"/>